<comment type="caution">
    <text evidence="2">The sequence shown here is derived from an EMBL/GenBank/DDBJ whole genome shotgun (WGS) entry which is preliminary data.</text>
</comment>
<feature type="region of interest" description="Disordered" evidence="1">
    <location>
        <begin position="67"/>
        <end position="89"/>
    </location>
</feature>
<evidence type="ECO:0000256" key="1">
    <source>
        <dbReference type="SAM" id="MobiDB-lite"/>
    </source>
</evidence>
<gene>
    <name evidence="2" type="ORF">PG994_009674</name>
</gene>
<evidence type="ECO:0000313" key="2">
    <source>
        <dbReference type="EMBL" id="KAK8054607.1"/>
    </source>
</evidence>
<dbReference type="Proteomes" id="UP001480595">
    <property type="component" value="Unassembled WGS sequence"/>
</dbReference>
<dbReference type="EMBL" id="JAQQWL010000010">
    <property type="protein sequence ID" value="KAK8054607.1"/>
    <property type="molecule type" value="Genomic_DNA"/>
</dbReference>
<proteinExistence type="predicted"/>
<protein>
    <submittedName>
        <fullName evidence="2">Uncharacterized protein</fullName>
    </submittedName>
</protein>
<keyword evidence="3" id="KW-1185">Reference proteome</keyword>
<sequence>MLRSQTVAILEAIQGNKGPGLAASQTSAVEGDAVGWPVPLPEPERSDFIEPKNVLDSDMKDAVAQLERQGDETRERFRREHGQESWFAA</sequence>
<feature type="compositionally biased region" description="Basic and acidic residues" evidence="1">
    <location>
        <begin position="68"/>
        <end position="83"/>
    </location>
</feature>
<dbReference type="RefSeq" id="XP_066713253.1">
    <property type="nucleotide sequence ID" value="XM_066861083.1"/>
</dbReference>
<name>A0ABR1U7C1_9PEZI</name>
<reference evidence="2 3" key="1">
    <citation type="submission" date="2023-01" db="EMBL/GenBank/DDBJ databases">
        <title>Analysis of 21 Apiospora genomes using comparative genomics revels a genus with tremendous synthesis potential of carbohydrate active enzymes and secondary metabolites.</title>
        <authorList>
            <person name="Sorensen T."/>
        </authorList>
    </citation>
    <scope>NUCLEOTIDE SEQUENCE [LARGE SCALE GENOMIC DNA]</scope>
    <source>
        <strain evidence="2 3">CBS 135458</strain>
    </source>
</reference>
<accession>A0ABR1U7C1</accession>
<dbReference type="GeneID" id="92094146"/>
<evidence type="ECO:0000313" key="3">
    <source>
        <dbReference type="Proteomes" id="UP001480595"/>
    </source>
</evidence>
<organism evidence="2 3">
    <name type="scientific">Apiospora phragmitis</name>
    <dbReference type="NCBI Taxonomy" id="2905665"/>
    <lineage>
        <taxon>Eukaryota</taxon>
        <taxon>Fungi</taxon>
        <taxon>Dikarya</taxon>
        <taxon>Ascomycota</taxon>
        <taxon>Pezizomycotina</taxon>
        <taxon>Sordariomycetes</taxon>
        <taxon>Xylariomycetidae</taxon>
        <taxon>Amphisphaeriales</taxon>
        <taxon>Apiosporaceae</taxon>
        <taxon>Apiospora</taxon>
    </lineage>
</organism>